<dbReference type="GO" id="GO:0005886">
    <property type="term" value="C:plasma membrane"/>
    <property type="evidence" value="ECO:0007669"/>
    <property type="project" value="TreeGrafter"/>
</dbReference>
<dbReference type="GO" id="GO:0016887">
    <property type="term" value="F:ATP hydrolysis activity"/>
    <property type="evidence" value="ECO:0007669"/>
    <property type="project" value="TreeGrafter"/>
</dbReference>
<evidence type="ECO:0000256" key="3">
    <source>
        <dbReference type="ARBA" id="ARBA00022840"/>
    </source>
</evidence>
<dbReference type="SUPFAM" id="SSF52540">
    <property type="entry name" value="P-loop containing nucleoside triphosphate hydrolases"/>
    <property type="match status" value="1"/>
</dbReference>
<feature type="domain" description="Type II secretion system protein GspE N-terminal" evidence="5">
    <location>
        <begin position="61"/>
        <end position="144"/>
    </location>
</feature>
<evidence type="ECO:0000313" key="7">
    <source>
        <dbReference type="Proteomes" id="UP000289269"/>
    </source>
</evidence>
<evidence type="ECO:0000313" key="6">
    <source>
        <dbReference type="EMBL" id="RWZ79728.1"/>
    </source>
</evidence>
<dbReference type="AlphaFoldDB" id="A0A4Q0AJR3"/>
<dbReference type="CDD" id="cd01129">
    <property type="entry name" value="PulE-GspE-like"/>
    <property type="match status" value="1"/>
</dbReference>
<keyword evidence="7" id="KW-1185">Reference proteome</keyword>
<dbReference type="SUPFAM" id="SSF160246">
    <property type="entry name" value="EspE N-terminal domain-like"/>
    <property type="match status" value="1"/>
</dbReference>
<comment type="similarity">
    <text evidence="1">Belongs to the GSP E family.</text>
</comment>
<dbReference type="InterPro" id="IPR007831">
    <property type="entry name" value="T2SS_GspE_N"/>
</dbReference>
<feature type="domain" description="Bacterial type II secretion system protein E" evidence="4">
    <location>
        <begin position="173"/>
        <end position="591"/>
    </location>
</feature>
<dbReference type="InterPro" id="IPR037257">
    <property type="entry name" value="T2SS_E_N_sf"/>
</dbReference>
<dbReference type="Pfam" id="PF05157">
    <property type="entry name" value="MshEN"/>
    <property type="match status" value="1"/>
</dbReference>
<dbReference type="InterPro" id="IPR001482">
    <property type="entry name" value="T2SS/T4SS_dom"/>
</dbReference>
<comment type="caution">
    <text evidence="6">The sequence shown here is derived from an EMBL/GenBank/DDBJ whole genome shotgun (WGS) entry which is preliminary data.</text>
</comment>
<dbReference type="PANTHER" id="PTHR30258:SF1">
    <property type="entry name" value="PROTEIN TRANSPORT PROTEIN HOFB HOMOLOG"/>
    <property type="match status" value="1"/>
</dbReference>
<dbReference type="PANTHER" id="PTHR30258">
    <property type="entry name" value="TYPE II SECRETION SYSTEM PROTEIN GSPE-RELATED"/>
    <property type="match status" value="1"/>
</dbReference>
<evidence type="ECO:0000256" key="1">
    <source>
        <dbReference type="ARBA" id="ARBA00006611"/>
    </source>
</evidence>
<evidence type="ECO:0000259" key="5">
    <source>
        <dbReference type="Pfam" id="PF05157"/>
    </source>
</evidence>
<organism evidence="6 7">
    <name type="scientific">Candidatus Chaera renei</name>
    <dbReference type="NCBI Taxonomy" id="2506947"/>
    <lineage>
        <taxon>Bacteria</taxon>
        <taxon>Candidatus Saccharimonadota</taxon>
        <taxon>Candidatus Saccharimonadia</taxon>
        <taxon>Candidatus Saccharimonadales</taxon>
        <taxon>Candidatus Saccharimonadaceae</taxon>
        <taxon>Candidatus Chaera</taxon>
    </lineage>
</organism>
<keyword evidence="3" id="KW-0067">ATP-binding</keyword>
<protein>
    <submittedName>
        <fullName evidence="6">Type II/IV secretion system protein</fullName>
    </submittedName>
</protein>
<dbReference type="Gene3D" id="3.30.300.160">
    <property type="entry name" value="Type II secretion system, protein E, N-terminal domain"/>
    <property type="match status" value="1"/>
</dbReference>
<sequence length="595" mass="66418">MRISDSTIEKLLRSSGKLSDDKLKELLAEEKKTGRPLQDLVLKRELLTDKDLTELYAKNAGIPFVEINLKDLDKQTVSVIPERIAHQYSAVVFKIDSSGVKHIAMEDPDDVQAVDFLQKYIGNKFKLYVATKDNILSAMESYRESVASELGRVIEFQKDADPTQQRISEKDIAEDSPIAQTVNLLLEYAIRADASDIHIEPREENVIIRYRIDGVLREANKLPKNVHEALVSRIKILSNLKIDERRVPQDGRFKIVLAGKRYAFRVSTLPITNGEKVVMRILDESGKSQSLEELGFWGWSLKSLKEAIVQPHGMILVTGPTGSGKSTSLFSILSMLNDPSVNISTVEDPVEYRIPGANQTQVNPQAGMTFIAGLRALLRQDPNIIMVGEIRDGETANLAVQAALTGHLVFSTLHTNNAATCLPRLLDMGIEPFLIASTVRAVVGQRLVRRLCPACREKYQPSDEEMKEIRRIFNLKEDAELSHVHQLEEQAAGEGIGADLGKELNSSDRNFENLWREHRGGCDECNGTGYRGRIGIYEVLANSLEVQKLIVANATSNNIQDQSIKEGMVTMQLDGLIKALRGQTSIEEILRVTRE</sequence>
<keyword evidence="2" id="KW-0547">Nucleotide-binding</keyword>
<evidence type="ECO:0000256" key="2">
    <source>
        <dbReference type="ARBA" id="ARBA00022741"/>
    </source>
</evidence>
<proteinExistence type="inferred from homology"/>
<dbReference type="Proteomes" id="UP000289269">
    <property type="component" value="Unassembled WGS sequence"/>
</dbReference>
<accession>A0A4Q0AJR3</accession>
<dbReference type="Gene3D" id="3.40.50.300">
    <property type="entry name" value="P-loop containing nucleotide triphosphate hydrolases"/>
    <property type="match status" value="1"/>
</dbReference>
<name>A0A4Q0AJR3_9BACT</name>
<gene>
    <name evidence="6" type="ORF">EOT04_00505</name>
</gene>
<dbReference type="InterPro" id="IPR027417">
    <property type="entry name" value="P-loop_NTPase"/>
</dbReference>
<evidence type="ECO:0000259" key="4">
    <source>
        <dbReference type="Pfam" id="PF00437"/>
    </source>
</evidence>
<dbReference type="EMBL" id="SCKW01000003">
    <property type="protein sequence ID" value="RWZ79728.1"/>
    <property type="molecule type" value="Genomic_DNA"/>
</dbReference>
<dbReference type="GO" id="GO:0005524">
    <property type="term" value="F:ATP binding"/>
    <property type="evidence" value="ECO:0007669"/>
    <property type="project" value="UniProtKB-KW"/>
</dbReference>
<dbReference type="Gene3D" id="3.30.450.90">
    <property type="match status" value="1"/>
</dbReference>
<reference evidence="6" key="1">
    <citation type="submission" date="2019-01" db="EMBL/GenBank/DDBJ databases">
        <title>Genomic signatures and co-occurrence patterns of the ultra-small Saccharimodia (Patescibacteria phylum) suggest a symbiotic lifestyle.</title>
        <authorList>
            <person name="Lemos L."/>
            <person name="Medeiros J."/>
            <person name="Andreote F."/>
            <person name="Fernandes G."/>
            <person name="Varani A."/>
            <person name="Oliveira G."/>
            <person name="Pylro V."/>
        </authorList>
    </citation>
    <scope>NUCLEOTIDE SEQUENCE [LARGE SCALE GENOMIC DNA]</scope>
    <source>
        <strain evidence="6">AMD01</strain>
    </source>
</reference>
<dbReference type="Pfam" id="PF00437">
    <property type="entry name" value="T2SSE"/>
    <property type="match status" value="1"/>
</dbReference>
<dbReference type="FunFam" id="3.30.450.90:FF:000001">
    <property type="entry name" value="Type II secretion system ATPase GspE"/>
    <property type="match status" value="1"/>
</dbReference>